<proteinExistence type="predicted"/>
<dbReference type="STRING" id="6198.A0A075A3L1"/>
<gene>
    <name evidence="2" type="ORF">T265_03396</name>
</gene>
<protein>
    <submittedName>
        <fullName evidence="2">Uncharacterized protein</fullName>
    </submittedName>
</protein>
<dbReference type="EMBL" id="KL596666">
    <property type="protein sequence ID" value="KER30135.1"/>
    <property type="molecule type" value="Genomic_DNA"/>
</dbReference>
<evidence type="ECO:0000313" key="2">
    <source>
        <dbReference type="EMBL" id="KER30135.1"/>
    </source>
</evidence>
<feature type="chain" id="PRO_5001705430" evidence="1">
    <location>
        <begin position="21"/>
        <end position="222"/>
    </location>
</feature>
<name>A0A075A3L1_OPIVI</name>
<evidence type="ECO:0000313" key="3">
    <source>
        <dbReference type="Proteomes" id="UP000054324"/>
    </source>
</evidence>
<keyword evidence="1" id="KW-0732">Signal</keyword>
<accession>A0A075A3L1</accession>
<evidence type="ECO:0000256" key="1">
    <source>
        <dbReference type="SAM" id="SignalP"/>
    </source>
</evidence>
<dbReference type="GeneID" id="20317583"/>
<reference evidence="2 3" key="1">
    <citation type="submission" date="2013-11" db="EMBL/GenBank/DDBJ databases">
        <title>Opisthorchis viverrini - life in the bile duct.</title>
        <authorList>
            <person name="Young N.D."/>
            <person name="Nagarajan N."/>
            <person name="Lin S.J."/>
            <person name="Korhonen P.K."/>
            <person name="Jex A.R."/>
            <person name="Hall R.S."/>
            <person name="Safavi-Hemami H."/>
            <person name="Kaewkong W."/>
            <person name="Bertrand D."/>
            <person name="Gao S."/>
            <person name="Seet Q."/>
            <person name="Wongkham S."/>
            <person name="Teh B.T."/>
            <person name="Wongkham C."/>
            <person name="Intapan P.M."/>
            <person name="Maleewong W."/>
            <person name="Yang X."/>
            <person name="Hu M."/>
            <person name="Wang Z."/>
            <person name="Hofmann A."/>
            <person name="Sternberg P.W."/>
            <person name="Tan P."/>
            <person name="Wang J."/>
            <person name="Gasser R.B."/>
        </authorList>
    </citation>
    <scope>NUCLEOTIDE SEQUENCE [LARGE SCALE GENOMIC DNA]</scope>
</reference>
<dbReference type="OrthoDB" id="10610849at2759"/>
<dbReference type="RefSeq" id="XP_009166129.1">
    <property type="nucleotide sequence ID" value="XM_009167865.1"/>
</dbReference>
<dbReference type="Proteomes" id="UP000054324">
    <property type="component" value="Unassembled WGS sequence"/>
</dbReference>
<keyword evidence="3" id="KW-1185">Reference proteome</keyword>
<dbReference type="AlphaFoldDB" id="A0A075A3L1"/>
<organism evidence="2 3">
    <name type="scientific">Opisthorchis viverrini</name>
    <name type="common">Southeast Asian liver fluke</name>
    <dbReference type="NCBI Taxonomy" id="6198"/>
    <lineage>
        <taxon>Eukaryota</taxon>
        <taxon>Metazoa</taxon>
        <taxon>Spiralia</taxon>
        <taxon>Lophotrochozoa</taxon>
        <taxon>Platyhelminthes</taxon>
        <taxon>Trematoda</taxon>
        <taxon>Digenea</taxon>
        <taxon>Opisthorchiida</taxon>
        <taxon>Opisthorchiata</taxon>
        <taxon>Opisthorchiidae</taxon>
        <taxon>Opisthorchis</taxon>
    </lineage>
</organism>
<sequence>MFWNLGSSCALLGCLSVRRAWQLGCKRFITNRGDIVSAGLRDDVISNGEETFATQLPSSANRQTTKAVLNTGDLITFRKNGIIDAADDVVGVYHDTCGNCEAVLLPSCEDNVKEKFLKVENVVRFCRFKSPTLCAVGSVVSSNVFTHTDMGTTTKHTTTTANLKLAEPDDPLNPALTMSPQLMMKRLPSNCQARRTDQQPNNAPELPTFHHNIGCIHDDANY</sequence>
<feature type="signal peptide" evidence="1">
    <location>
        <begin position="1"/>
        <end position="20"/>
    </location>
</feature>
<dbReference type="KEGG" id="ovi:T265_03396"/>
<dbReference type="CTD" id="20317583"/>